<dbReference type="STRING" id="943830.A4A58_11590"/>
<gene>
    <name evidence="2" type="ORF">A4A58_11590</name>
</gene>
<dbReference type="AlphaFoldDB" id="A0A163Y3Z2"/>
<accession>A0A163Y3Z2</accession>
<reference evidence="2 3" key="1">
    <citation type="submission" date="2016-03" db="EMBL/GenBank/DDBJ databases">
        <title>Microsymbionts genomes from the relict species Vavilovia formosa (Stev.) Fed.</title>
        <authorList>
            <person name="Kopat V."/>
            <person name="Chirak E."/>
            <person name="Kimeklis A."/>
            <person name="Andronov E."/>
        </authorList>
    </citation>
    <scope>NUCLEOTIDE SEQUENCE [LARGE SCALE GENOMIC DNA]</scope>
    <source>
        <strain evidence="2 3">Vaf07</strain>
    </source>
</reference>
<dbReference type="Proteomes" id="UP000076574">
    <property type="component" value="Unassembled WGS sequence"/>
</dbReference>
<protein>
    <submittedName>
        <fullName evidence="2">Uncharacterized protein</fullName>
    </submittedName>
</protein>
<keyword evidence="3" id="KW-1185">Reference proteome</keyword>
<comment type="caution">
    <text evidence="2">The sequence shown here is derived from an EMBL/GenBank/DDBJ whole genome shotgun (WGS) entry which is preliminary data.</text>
</comment>
<proteinExistence type="predicted"/>
<evidence type="ECO:0000313" key="2">
    <source>
        <dbReference type="EMBL" id="KZD21766.1"/>
    </source>
</evidence>
<feature type="signal peptide" evidence="1">
    <location>
        <begin position="1"/>
        <end position="22"/>
    </location>
</feature>
<dbReference type="RefSeq" id="WP_068735707.1">
    <property type="nucleotide sequence ID" value="NZ_LVYV01000034.1"/>
</dbReference>
<evidence type="ECO:0000256" key="1">
    <source>
        <dbReference type="SAM" id="SignalP"/>
    </source>
</evidence>
<dbReference type="EMBL" id="LVYV01000034">
    <property type="protein sequence ID" value="KZD21766.1"/>
    <property type="molecule type" value="Genomic_DNA"/>
</dbReference>
<sequence length="211" mass="22378">MPRLRALAAALTILLGATSLAAADNIGSVYTSTADKDCRKVSNLKLDGDDYAAERTCRGPAGLVVMKNENDLRETITVGRSASAADKEPAALQGFGPFNSTTSTIEWRVLAGKPFAMIQRWHIADNDDPEKNGRPKSKQMLVVTRLPPGAVCHVAYVDVTANPQANEIARKAADELARGFDCNTGKVSVIGTDGRATALAMASRNIPGLAR</sequence>
<organism evidence="2 3">
    <name type="scientific">Tardiphaga robiniae</name>
    <dbReference type="NCBI Taxonomy" id="943830"/>
    <lineage>
        <taxon>Bacteria</taxon>
        <taxon>Pseudomonadati</taxon>
        <taxon>Pseudomonadota</taxon>
        <taxon>Alphaproteobacteria</taxon>
        <taxon>Hyphomicrobiales</taxon>
        <taxon>Nitrobacteraceae</taxon>
        <taxon>Tardiphaga</taxon>
    </lineage>
</organism>
<dbReference type="OrthoDB" id="7427667at2"/>
<name>A0A163Y3Z2_9BRAD</name>
<feature type="chain" id="PRO_5007847806" evidence="1">
    <location>
        <begin position="23"/>
        <end position="211"/>
    </location>
</feature>
<keyword evidence="1" id="KW-0732">Signal</keyword>
<evidence type="ECO:0000313" key="3">
    <source>
        <dbReference type="Proteomes" id="UP000076574"/>
    </source>
</evidence>